<dbReference type="Pfam" id="PF13726">
    <property type="entry name" value="Na_H_antiport_2"/>
    <property type="match status" value="1"/>
</dbReference>
<comment type="subcellular location">
    <subcellularLocation>
        <location evidence="1">Cell membrane</location>
        <topology evidence="1">Multi-pass membrane protein</topology>
    </subcellularLocation>
</comment>
<dbReference type="Proteomes" id="UP000287156">
    <property type="component" value="Unassembled WGS sequence"/>
</dbReference>
<name>A0A429XZL9_9BACI</name>
<reference evidence="9" key="1">
    <citation type="submission" date="2018-12" db="EMBL/GenBank/DDBJ databases">
        <authorList>
            <person name="Sun L."/>
            <person name="Chen Z."/>
        </authorList>
    </citation>
    <scope>NUCLEOTIDE SEQUENCE [LARGE SCALE GENOMIC DNA]</scope>
    <source>
        <strain evidence="9">3-2-2</strain>
    </source>
</reference>
<dbReference type="PANTHER" id="PTHR37821:SF1">
    <property type="entry name" value="AMINO ACID TRANSPORTER YUIF-RELATED"/>
    <property type="match status" value="1"/>
</dbReference>
<dbReference type="OrthoDB" id="9772446at2"/>
<feature type="domain" description="Na+/H+ antiporter NhaC-like C-terminal" evidence="7">
    <location>
        <begin position="142"/>
        <end position="431"/>
    </location>
</feature>
<feature type="transmembrane region" description="Helical" evidence="6">
    <location>
        <begin position="360"/>
        <end position="385"/>
    </location>
</feature>
<dbReference type="RefSeq" id="WP_126050738.1">
    <property type="nucleotide sequence ID" value="NZ_QYTV02000004.1"/>
</dbReference>
<keyword evidence="10" id="KW-1185">Reference proteome</keyword>
<gene>
    <name evidence="9" type="ORF">D4T97_011310</name>
</gene>
<keyword evidence="2" id="KW-1003">Cell membrane</keyword>
<keyword evidence="3 6" id="KW-0812">Transmembrane</keyword>
<keyword evidence="5 6" id="KW-0472">Membrane</keyword>
<evidence type="ECO:0000313" key="9">
    <source>
        <dbReference type="EMBL" id="RST74254.1"/>
    </source>
</evidence>
<feature type="transmembrane region" description="Helical" evidence="6">
    <location>
        <begin position="328"/>
        <end position="348"/>
    </location>
</feature>
<feature type="transmembrane region" description="Helical" evidence="6">
    <location>
        <begin position="48"/>
        <end position="73"/>
    </location>
</feature>
<feature type="transmembrane region" description="Helical" evidence="6">
    <location>
        <begin position="181"/>
        <end position="204"/>
    </location>
</feature>
<evidence type="ECO:0000256" key="1">
    <source>
        <dbReference type="ARBA" id="ARBA00004651"/>
    </source>
</evidence>
<evidence type="ECO:0000259" key="8">
    <source>
        <dbReference type="Pfam" id="PF13726"/>
    </source>
</evidence>
<dbReference type="AlphaFoldDB" id="A0A429XZL9"/>
<feature type="transmembrane region" description="Helical" evidence="6">
    <location>
        <begin position="412"/>
        <end position="437"/>
    </location>
</feature>
<dbReference type="InterPro" id="IPR052576">
    <property type="entry name" value="AA_Transporter-Related"/>
</dbReference>
<evidence type="ECO:0000313" key="10">
    <source>
        <dbReference type="Proteomes" id="UP000287156"/>
    </source>
</evidence>
<feature type="transmembrane region" description="Helical" evidence="6">
    <location>
        <begin position="239"/>
        <end position="270"/>
    </location>
</feature>
<evidence type="ECO:0000256" key="5">
    <source>
        <dbReference type="ARBA" id="ARBA00023136"/>
    </source>
</evidence>
<dbReference type="PANTHER" id="PTHR37821">
    <property type="entry name" value="AMINO ACID TRANSPORTER YUIF-RELATED"/>
    <property type="match status" value="1"/>
</dbReference>
<protein>
    <submittedName>
        <fullName evidence="9">Sodium:proton antiporter</fullName>
    </submittedName>
</protein>
<proteinExistence type="predicted"/>
<evidence type="ECO:0000256" key="6">
    <source>
        <dbReference type="SAM" id="Phobius"/>
    </source>
</evidence>
<evidence type="ECO:0000256" key="2">
    <source>
        <dbReference type="ARBA" id="ARBA00022475"/>
    </source>
</evidence>
<dbReference type="EMBL" id="QYTV02000004">
    <property type="protein sequence ID" value="RST74254.1"/>
    <property type="molecule type" value="Genomic_DNA"/>
</dbReference>
<evidence type="ECO:0000256" key="4">
    <source>
        <dbReference type="ARBA" id="ARBA00022989"/>
    </source>
</evidence>
<keyword evidence="4 6" id="KW-1133">Transmembrane helix</keyword>
<feature type="transmembrane region" description="Helical" evidence="6">
    <location>
        <begin position="94"/>
        <end position="121"/>
    </location>
</feature>
<feature type="transmembrane region" description="Helical" evidence="6">
    <location>
        <begin position="141"/>
        <end position="160"/>
    </location>
</feature>
<dbReference type="InterPro" id="IPR032813">
    <property type="entry name" value="Na_H_antiport_N"/>
</dbReference>
<sequence>MTAVVVSVLIMCALSMLRVNVLISVLVAALSAALLTGASMTEAMNMLIAGMGGQAETAISVVLLGIFAVMIQYTKITNILVRKLLSFLKGRRGFIVMTIAGISCFSQNLVPVHIAFIPILIPPLLHLFDKMKVDRRAVATALTFGLKFPYIIIPAGYGLMFHQIIQTEMKNNGMTIGIGQVALSLLIPGLSLVVGLLIAVFFTYRKEKDAPAAVGVEHDLASAEVSATTEEVQFNRQHMITLIAIVLAVVLQVITHSLALGALAGVLVMFIARVVPFLKGDEIVDNSMKMMGNIAFVLLVASGYAAILKETGAIDQMNAVTEGFLGDSKFMTALIILTIGLVITMGIGTSFGTIPILAAVYVPLCLTAGFSPMATAALIGAASALGDAGSPASDSTLGPTMGLNADGRHDHIWGTCVPTFIHLNIPLFIAGLVAAMIL</sequence>
<dbReference type="GO" id="GO:0005886">
    <property type="term" value="C:plasma membrane"/>
    <property type="evidence" value="ECO:0007669"/>
    <property type="project" value="UniProtKB-SubCell"/>
</dbReference>
<accession>A0A429XZL9</accession>
<organism evidence="9 10">
    <name type="scientific">Siminovitchia acidinfaciens</name>
    <dbReference type="NCBI Taxonomy" id="2321395"/>
    <lineage>
        <taxon>Bacteria</taxon>
        <taxon>Bacillati</taxon>
        <taxon>Bacillota</taxon>
        <taxon>Bacilli</taxon>
        <taxon>Bacillales</taxon>
        <taxon>Bacillaceae</taxon>
        <taxon>Siminovitchia</taxon>
    </lineage>
</organism>
<evidence type="ECO:0000259" key="7">
    <source>
        <dbReference type="Pfam" id="PF03553"/>
    </source>
</evidence>
<comment type="caution">
    <text evidence="9">The sequence shown here is derived from an EMBL/GenBank/DDBJ whole genome shotgun (WGS) entry which is preliminary data.</text>
</comment>
<feature type="transmembrane region" description="Helical" evidence="6">
    <location>
        <begin position="290"/>
        <end position="308"/>
    </location>
</feature>
<feature type="domain" description="Putative Na+/H+ antiporter N-terminal" evidence="8">
    <location>
        <begin position="3"/>
        <end position="87"/>
    </location>
</feature>
<dbReference type="InterPro" id="IPR018461">
    <property type="entry name" value="Na/H_Antiport_NhaC-like_C"/>
</dbReference>
<dbReference type="Pfam" id="PF03553">
    <property type="entry name" value="Na_H_antiporter"/>
    <property type="match status" value="1"/>
</dbReference>
<evidence type="ECO:0000256" key="3">
    <source>
        <dbReference type="ARBA" id="ARBA00022692"/>
    </source>
</evidence>